<dbReference type="InterPro" id="IPR023064">
    <property type="entry name" value="D-ribose_pyranase"/>
</dbReference>
<dbReference type="GO" id="GO:0048029">
    <property type="term" value="F:monosaccharide binding"/>
    <property type="evidence" value="ECO:0007669"/>
    <property type="project" value="InterPro"/>
</dbReference>
<dbReference type="AlphaFoldDB" id="A0A852T4J8"/>
<evidence type="ECO:0000256" key="2">
    <source>
        <dbReference type="ARBA" id="ARBA00012862"/>
    </source>
</evidence>
<evidence type="ECO:0000256" key="3">
    <source>
        <dbReference type="ARBA" id="ARBA00022490"/>
    </source>
</evidence>
<reference evidence="7" key="1">
    <citation type="submission" date="2020-07" db="EMBL/GenBank/DDBJ databases">
        <authorList>
            <person name="Partida-Martinez L."/>
            <person name="Huntemann M."/>
            <person name="Clum A."/>
            <person name="Wang J."/>
            <person name="Palaniappan K."/>
            <person name="Ritter S."/>
            <person name="Chen I.-M."/>
            <person name="Stamatis D."/>
            <person name="Reddy T."/>
            <person name="O'Malley R."/>
            <person name="Daum C."/>
            <person name="Shapiro N."/>
            <person name="Ivanova N."/>
            <person name="Kyrpides N."/>
            <person name="Woyke T."/>
        </authorList>
    </citation>
    <scope>NUCLEOTIDE SEQUENCE [LARGE SCALE GENOMIC DNA]</scope>
    <source>
        <strain evidence="7">AT2.8</strain>
    </source>
</reference>
<protein>
    <recommendedName>
        <fullName evidence="2">D-ribose pyranase</fullName>
        <ecNumber evidence="2">5.4.99.62</ecNumber>
    </recommendedName>
</protein>
<dbReference type="GO" id="GO:0005829">
    <property type="term" value="C:cytosol"/>
    <property type="evidence" value="ECO:0007669"/>
    <property type="project" value="TreeGrafter"/>
</dbReference>
<dbReference type="InterPro" id="IPR023750">
    <property type="entry name" value="RbsD-like_sf"/>
</dbReference>
<proteinExistence type="predicted"/>
<dbReference type="EMBL" id="JACCBX010000001">
    <property type="protein sequence ID" value="NYE03493.1"/>
    <property type="molecule type" value="Genomic_DNA"/>
</dbReference>
<sequence length="128" mass="14294">MKKKGILHPELSHLAASLGHTDYLVIADKGYPLPNHVTRINLGYANNQPTVLQVLEPLAEEISIDRIIVTDEMEDISPDRLEDLKKRYPHILLEKISHHEMKELTNHAKGAVKTGDACPYANIIIVSG</sequence>
<keyword evidence="3" id="KW-0963">Cytoplasm</keyword>
<dbReference type="Proteomes" id="UP000548423">
    <property type="component" value="Unassembled WGS sequence"/>
</dbReference>
<evidence type="ECO:0000313" key="6">
    <source>
        <dbReference type="EMBL" id="NYE03493.1"/>
    </source>
</evidence>
<comment type="catalytic activity">
    <reaction evidence="1">
        <text>beta-D-ribopyranose = beta-D-ribofuranose</text>
        <dbReference type="Rhea" id="RHEA:25432"/>
        <dbReference type="ChEBI" id="CHEBI:27476"/>
        <dbReference type="ChEBI" id="CHEBI:47002"/>
        <dbReference type="EC" id="5.4.99.62"/>
    </reaction>
</comment>
<evidence type="ECO:0000313" key="7">
    <source>
        <dbReference type="Proteomes" id="UP000548423"/>
    </source>
</evidence>
<evidence type="ECO:0000256" key="4">
    <source>
        <dbReference type="ARBA" id="ARBA00023235"/>
    </source>
</evidence>
<evidence type="ECO:0000256" key="5">
    <source>
        <dbReference type="ARBA" id="ARBA00023277"/>
    </source>
</evidence>
<dbReference type="SUPFAM" id="SSF102546">
    <property type="entry name" value="RbsD-like"/>
    <property type="match status" value="1"/>
</dbReference>
<gene>
    <name evidence="6" type="ORF">F4694_000212</name>
</gene>
<dbReference type="GO" id="GO:0016872">
    <property type="term" value="F:intramolecular lyase activity"/>
    <property type="evidence" value="ECO:0007669"/>
    <property type="project" value="InterPro"/>
</dbReference>
<dbReference type="Pfam" id="PF05025">
    <property type="entry name" value="RbsD_FucU"/>
    <property type="match status" value="1"/>
</dbReference>
<dbReference type="EC" id="5.4.99.62" evidence="2"/>
<reference evidence="7" key="2">
    <citation type="submission" date="2020-08" db="EMBL/GenBank/DDBJ databases">
        <title>The Agave Microbiome: Exploring the role of microbial communities in plant adaptations to desert environments.</title>
        <authorList>
            <person name="Partida-Martinez L.P."/>
        </authorList>
    </citation>
    <scope>NUCLEOTIDE SEQUENCE [LARGE SCALE GENOMIC DNA]</scope>
    <source>
        <strain evidence="7">AT2.8</strain>
    </source>
</reference>
<dbReference type="PANTHER" id="PTHR37831">
    <property type="entry name" value="D-RIBOSE PYRANASE"/>
    <property type="match status" value="1"/>
</dbReference>
<accession>A0A852T4J8</accession>
<dbReference type="GO" id="GO:0062193">
    <property type="term" value="F:D-ribose pyranase activity"/>
    <property type="evidence" value="ECO:0007669"/>
    <property type="project" value="UniProtKB-EC"/>
</dbReference>
<evidence type="ECO:0000256" key="1">
    <source>
        <dbReference type="ARBA" id="ARBA00000223"/>
    </source>
</evidence>
<name>A0A852T4J8_9BACI</name>
<comment type="caution">
    <text evidence="6">The sequence shown here is derived from an EMBL/GenBank/DDBJ whole genome shotgun (WGS) entry which is preliminary data.</text>
</comment>
<dbReference type="InterPro" id="IPR007721">
    <property type="entry name" value="RbsD_FucU"/>
</dbReference>
<keyword evidence="4 6" id="KW-0413">Isomerase</keyword>
<dbReference type="NCBIfam" id="NF008761">
    <property type="entry name" value="PRK11797.1"/>
    <property type="match status" value="1"/>
</dbReference>
<organism evidence="6 7">
    <name type="scientific">Neobacillus niacini</name>
    <dbReference type="NCBI Taxonomy" id="86668"/>
    <lineage>
        <taxon>Bacteria</taxon>
        <taxon>Bacillati</taxon>
        <taxon>Bacillota</taxon>
        <taxon>Bacilli</taxon>
        <taxon>Bacillales</taxon>
        <taxon>Bacillaceae</taxon>
        <taxon>Neobacillus</taxon>
    </lineage>
</organism>
<dbReference type="GO" id="GO:0019303">
    <property type="term" value="P:D-ribose catabolic process"/>
    <property type="evidence" value="ECO:0007669"/>
    <property type="project" value="TreeGrafter"/>
</dbReference>
<dbReference type="PANTHER" id="PTHR37831:SF1">
    <property type="entry name" value="D-RIBOSE PYRANASE"/>
    <property type="match status" value="1"/>
</dbReference>
<dbReference type="Gene3D" id="3.40.1650.10">
    <property type="entry name" value="RbsD-like domain"/>
    <property type="match status" value="1"/>
</dbReference>
<keyword evidence="5" id="KW-0119">Carbohydrate metabolism</keyword>